<reference evidence="5 6" key="1">
    <citation type="submission" date="2024-07" db="EMBL/GenBank/DDBJ databases">
        <authorList>
            <person name="Ren Q."/>
        </authorList>
    </citation>
    <scope>NUCLEOTIDE SEQUENCE [LARGE SCALE GENOMIC DNA]</scope>
    <source>
        <strain evidence="5 6">REN37</strain>
    </source>
</reference>
<dbReference type="NCBIfam" id="NF033668">
    <property type="entry name" value="rSAM_PA0069"/>
    <property type="match status" value="1"/>
</dbReference>
<keyword evidence="6" id="KW-1185">Reference proteome</keyword>
<protein>
    <submittedName>
        <fullName evidence="5">PA0069 family radical SAM protein</fullName>
    </submittedName>
</protein>
<dbReference type="Gene3D" id="3.80.30.30">
    <property type="match status" value="1"/>
</dbReference>
<sequence>MSRGRGSLSNLPGRFLRTETLFEDGECGVGGQQSGQVDARARPTHYHGEQCKSLIVSNRSPDLPFQRSINPYRGCEHGCIYCYARPTHSYLELSPGLDFETEIFCKDNAAAVLRAQLEQPGYRCEVLALGTATDPYQPIERRRKLTRQLLALCLELRQPVMLITKSNLVLRDLDLLAPMAAEGLVTVAVSVTTLDNRIKSRLEPRATAGSKRLEAIGGLSAAGVPVSLLYAPVIPFINDHELEAIVAAAADAGAGSGHYVMLRLPHEVNPLWQQWLAAHYPDRAGKVMAVLRDLGDGREYQSDFFRRQRGQGPWAALIAQRFGLALKRHGLTDERVPLRTDLFVGANRQWSLF</sequence>
<dbReference type="Pfam" id="PF04055">
    <property type="entry name" value="Radical_SAM"/>
    <property type="match status" value="1"/>
</dbReference>
<evidence type="ECO:0000313" key="6">
    <source>
        <dbReference type="Proteomes" id="UP001562065"/>
    </source>
</evidence>
<dbReference type="SUPFAM" id="SSF102114">
    <property type="entry name" value="Radical SAM enzymes"/>
    <property type="match status" value="1"/>
</dbReference>
<evidence type="ECO:0000256" key="1">
    <source>
        <dbReference type="ARBA" id="ARBA00022723"/>
    </source>
</evidence>
<dbReference type="InterPro" id="IPR040086">
    <property type="entry name" value="MJ0683-like"/>
</dbReference>
<evidence type="ECO:0000313" key="5">
    <source>
        <dbReference type="EMBL" id="MEY1661532.1"/>
    </source>
</evidence>
<evidence type="ECO:0000259" key="4">
    <source>
        <dbReference type="PROSITE" id="PS51918"/>
    </source>
</evidence>
<evidence type="ECO:0000256" key="3">
    <source>
        <dbReference type="ARBA" id="ARBA00023014"/>
    </source>
</evidence>
<organism evidence="5 6">
    <name type="scientific">Isoalcanivorax beigongshangi</name>
    <dbReference type="NCBI Taxonomy" id="3238810"/>
    <lineage>
        <taxon>Bacteria</taxon>
        <taxon>Pseudomonadati</taxon>
        <taxon>Pseudomonadota</taxon>
        <taxon>Gammaproteobacteria</taxon>
        <taxon>Oceanospirillales</taxon>
        <taxon>Alcanivoracaceae</taxon>
        <taxon>Isoalcanivorax</taxon>
    </lineage>
</organism>
<dbReference type="InterPro" id="IPR006638">
    <property type="entry name" value="Elp3/MiaA/NifB-like_rSAM"/>
</dbReference>
<proteinExistence type="predicted"/>
<gene>
    <name evidence="5" type="ORF">AB5I84_05135</name>
</gene>
<dbReference type="Proteomes" id="UP001562065">
    <property type="component" value="Unassembled WGS sequence"/>
</dbReference>
<dbReference type="EMBL" id="JBGCUO010000001">
    <property type="protein sequence ID" value="MEY1661532.1"/>
    <property type="molecule type" value="Genomic_DNA"/>
</dbReference>
<dbReference type="CDD" id="cd01335">
    <property type="entry name" value="Radical_SAM"/>
    <property type="match status" value="1"/>
</dbReference>
<accession>A0ABV4AFC7</accession>
<comment type="caution">
    <text evidence="5">The sequence shown here is derived from an EMBL/GenBank/DDBJ whole genome shotgun (WGS) entry which is preliminary data.</text>
</comment>
<dbReference type="RefSeq" id="WP_369454784.1">
    <property type="nucleotide sequence ID" value="NZ_JBGCUO010000001.1"/>
</dbReference>
<evidence type="ECO:0000256" key="2">
    <source>
        <dbReference type="ARBA" id="ARBA00023004"/>
    </source>
</evidence>
<dbReference type="PROSITE" id="PS51918">
    <property type="entry name" value="RADICAL_SAM"/>
    <property type="match status" value="1"/>
</dbReference>
<dbReference type="SFLD" id="SFLDS00029">
    <property type="entry name" value="Radical_SAM"/>
    <property type="match status" value="1"/>
</dbReference>
<name>A0ABV4AFC7_9GAMM</name>
<dbReference type="PANTHER" id="PTHR43432">
    <property type="entry name" value="SLR0285 PROTEIN"/>
    <property type="match status" value="1"/>
</dbReference>
<keyword evidence="3" id="KW-0411">Iron-sulfur</keyword>
<keyword evidence="2" id="KW-0408">Iron</keyword>
<dbReference type="PANTHER" id="PTHR43432:SF3">
    <property type="entry name" value="SLR0285 PROTEIN"/>
    <property type="match status" value="1"/>
</dbReference>
<dbReference type="SMART" id="SM00729">
    <property type="entry name" value="Elp3"/>
    <property type="match status" value="1"/>
</dbReference>
<keyword evidence="1" id="KW-0479">Metal-binding</keyword>
<feature type="domain" description="Radical SAM core" evidence="4">
    <location>
        <begin position="61"/>
        <end position="298"/>
    </location>
</feature>
<dbReference type="InterPro" id="IPR058240">
    <property type="entry name" value="rSAM_sf"/>
</dbReference>
<dbReference type="InterPro" id="IPR007197">
    <property type="entry name" value="rSAM"/>
</dbReference>
<dbReference type="SFLD" id="SFLDG01084">
    <property type="entry name" value="Uncharacterised_Radical_SAM_Su"/>
    <property type="match status" value="1"/>
</dbReference>